<dbReference type="Proteomes" id="UP000316609">
    <property type="component" value="Unassembled WGS sequence"/>
</dbReference>
<proteinExistence type="inferred from homology"/>
<evidence type="ECO:0000256" key="4">
    <source>
        <dbReference type="SAM" id="MobiDB-lite"/>
    </source>
</evidence>
<dbReference type="PANTHER" id="PTHR30061">
    <property type="entry name" value="MALTOSE-BINDING PERIPLASMIC PROTEIN"/>
    <property type="match status" value="1"/>
</dbReference>
<dbReference type="Gene3D" id="3.40.190.10">
    <property type="entry name" value="Periplasmic binding protein-like II"/>
    <property type="match status" value="2"/>
</dbReference>
<comment type="caution">
    <text evidence="5">The sequence shown here is derived from an EMBL/GenBank/DDBJ whole genome shotgun (WGS) entry which is preliminary data.</text>
</comment>
<dbReference type="GO" id="GO:0055052">
    <property type="term" value="C:ATP-binding cassette (ABC) transporter complex, substrate-binding subunit-containing"/>
    <property type="evidence" value="ECO:0007669"/>
    <property type="project" value="TreeGrafter"/>
</dbReference>
<feature type="compositionally biased region" description="Polar residues" evidence="4">
    <location>
        <begin position="8"/>
        <end position="22"/>
    </location>
</feature>
<evidence type="ECO:0000256" key="1">
    <source>
        <dbReference type="ARBA" id="ARBA00008520"/>
    </source>
</evidence>
<dbReference type="Pfam" id="PF01547">
    <property type="entry name" value="SBP_bac_1"/>
    <property type="match status" value="1"/>
</dbReference>
<dbReference type="CDD" id="cd14750">
    <property type="entry name" value="PBP2_TMBP"/>
    <property type="match status" value="1"/>
</dbReference>
<organism evidence="5 6">
    <name type="scientific">Eiseniibacteriota bacterium</name>
    <dbReference type="NCBI Taxonomy" id="2212470"/>
    <lineage>
        <taxon>Bacteria</taxon>
        <taxon>Candidatus Eiseniibacteriota</taxon>
    </lineage>
</organism>
<evidence type="ECO:0000313" key="6">
    <source>
        <dbReference type="Proteomes" id="UP000316609"/>
    </source>
</evidence>
<name>A0A538TN72_UNCEI</name>
<dbReference type="GO" id="GO:0015768">
    <property type="term" value="P:maltose transport"/>
    <property type="evidence" value="ECO:0007669"/>
    <property type="project" value="TreeGrafter"/>
</dbReference>
<accession>A0A538TN72</accession>
<evidence type="ECO:0000256" key="3">
    <source>
        <dbReference type="ARBA" id="ARBA00022729"/>
    </source>
</evidence>
<dbReference type="PANTHER" id="PTHR30061:SF50">
    <property type="entry name" value="MALTOSE_MALTODEXTRIN-BINDING PERIPLASMIC PROTEIN"/>
    <property type="match status" value="1"/>
</dbReference>
<evidence type="ECO:0000256" key="2">
    <source>
        <dbReference type="ARBA" id="ARBA00022448"/>
    </source>
</evidence>
<feature type="region of interest" description="Disordered" evidence="4">
    <location>
        <begin position="1"/>
        <end position="42"/>
    </location>
</feature>
<dbReference type="EMBL" id="VBOY01000076">
    <property type="protein sequence ID" value="TMQ65072.1"/>
    <property type="molecule type" value="Genomic_DNA"/>
</dbReference>
<dbReference type="GO" id="GO:0042956">
    <property type="term" value="P:maltodextrin transmembrane transport"/>
    <property type="evidence" value="ECO:0007669"/>
    <property type="project" value="TreeGrafter"/>
</dbReference>
<evidence type="ECO:0000313" key="5">
    <source>
        <dbReference type="EMBL" id="TMQ65072.1"/>
    </source>
</evidence>
<keyword evidence="3" id="KW-0732">Signal</keyword>
<comment type="similarity">
    <text evidence="1">Belongs to the bacterial solute-binding protein 1 family.</text>
</comment>
<dbReference type="GO" id="GO:1901982">
    <property type="term" value="F:maltose binding"/>
    <property type="evidence" value="ECO:0007669"/>
    <property type="project" value="TreeGrafter"/>
</dbReference>
<dbReference type="SUPFAM" id="SSF53850">
    <property type="entry name" value="Periplasmic binding protein-like II"/>
    <property type="match status" value="1"/>
</dbReference>
<reference evidence="5 6" key="1">
    <citation type="journal article" date="2019" name="Nat. Microbiol.">
        <title>Mediterranean grassland soil C-N compound turnover is dependent on rainfall and depth, and is mediated by genomically divergent microorganisms.</title>
        <authorList>
            <person name="Diamond S."/>
            <person name="Andeer P.F."/>
            <person name="Li Z."/>
            <person name="Crits-Christoph A."/>
            <person name="Burstein D."/>
            <person name="Anantharaman K."/>
            <person name="Lane K.R."/>
            <person name="Thomas B.C."/>
            <person name="Pan C."/>
            <person name="Northen T.R."/>
            <person name="Banfield J.F."/>
        </authorList>
    </citation>
    <scope>NUCLEOTIDE SEQUENCE [LARGE SCALE GENOMIC DNA]</scope>
    <source>
        <strain evidence="5">WS_8</strain>
    </source>
</reference>
<dbReference type="AlphaFoldDB" id="A0A538TN72"/>
<keyword evidence="2" id="KW-0813">Transport</keyword>
<sequence>MIRPPTAGANTEMQAGQGSSAPSRPGELHSSPSSSREAGRPVAVEVTEATRRATVPAGAAAAARAPCGKIRVQTQTASIARSIAGVVLALALAAASWSCAIRAKRSHEQAAIIRVMLPASERPFWRPIVDRFAQTHPRARVELVEGPESTDLREDLYTASLLARDPTFDLVYMDVTWTAKFAAAGWLRPLDQLFTSAECESLLPAALAAGRFSGRLYRIPARTDVGVLYYRRDLLEAARLPTPQTLDQLFGTAKRLQSPPSRWGFVWQGKQYEGLVCNYLELLSGCGGFWVEPGTREVGLDRPEAKRALSFMVRCIAANGISPPGATTYQEEESRRLFQDDRAIFLRNWPYVWSLAQAEDSQVRGKIDVSPMVHEPGRRGWATLGGWGLGLSSYSRHPELAADLVRIVISLEGQRWLCSSTGFAPARSEAYRDPELLAANPFLTRIGALHKHALARPPIPRYDMASDILQRHLSAALTGGETISAALAAATRETQHVLAARDSGR</sequence>
<gene>
    <name evidence="5" type="ORF">E6K78_08300</name>
</gene>
<dbReference type="InterPro" id="IPR006059">
    <property type="entry name" value="SBP"/>
</dbReference>
<protein>
    <submittedName>
        <fullName evidence="5">ABC transporter substrate-binding protein</fullName>
    </submittedName>
</protein>